<feature type="domain" description="MoaB/Mog" evidence="1">
    <location>
        <begin position="4"/>
        <end position="170"/>
    </location>
</feature>
<name>A0AAX4NHH3_9ARCH</name>
<dbReference type="PANTHER" id="PTHR13939:SF0">
    <property type="entry name" value="NMN AMIDOHYDROLASE-LIKE PROTEIN YFAY"/>
    <property type="match status" value="1"/>
</dbReference>
<keyword evidence="3" id="KW-1185">Reference proteome</keyword>
<dbReference type="SMART" id="SM00852">
    <property type="entry name" value="MoCF_biosynth"/>
    <property type="match status" value="1"/>
</dbReference>
<reference evidence="2 3" key="1">
    <citation type="submission" date="2023-09" db="EMBL/GenBank/DDBJ databases">
        <authorList>
            <person name="Golyshina O.V."/>
            <person name="Lunev E.A."/>
            <person name="Bargiela R."/>
            <person name="Gaines M.C."/>
            <person name="Daum B."/>
            <person name="Bale N.J."/>
            <person name="Koenen M."/>
            <person name="Sinninghe Damst J.S."/>
            <person name="Yakimov M."/>
            <person name="Golyshin P.N."/>
        </authorList>
    </citation>
    <scope>NUCLEOTIDE SEQUENCE [LARGE SCALE GENOMIC DNA]</scope>
    <source>
        <strain evidence="2 3">M1</strain>
    </source>
</reference>
<dbReference type="Proteomes" id="UP001451606">
    <property type="component" value="Chromosome"/>
</dbReference>
<dbReference type="GeneID" id="95967543"/>
<dbReference type="PANTHER" id="PTHR13939">
    <property type="entry name" value="NICOTINAMIDE-NUCLEOTIDE AMIDOHYDROLASE PNCC"/>
    <property type="match status" value="1"/>
</dbReference>
<dbReference type="Gene3D" id="3.40.980.10">
    <property type="entry name" value="MoaB/Mog-like domain"/>
    <property type="match status" value="1"/>
</dbReference>
<organism evidence="2 3">
    <name type="scientific">Oxyplasma meridianum</name>
    <dbReference type="NCBI Taxonomy" id="3073602"/>
    <lineage>
        <taxon>Archaea</taxon>
        <taxon>Methanobacteriati</taxon>
        <taxon>Thermoplasmatota</taxon>
        <taxon>Thermoplasmata</taxon>
        <taxon>Thermoplasmatales</taxon>
        <taxon>Thermoplasmataceae</taxon>
        <taxon>Oxyplasma</taxon>
    </lineage>
</organism>
<evidence type="ECO:0000313" key="3">
    <source>
        <dbReference type="Proteomes" id="UP001451606"/>
    </source>
</evidence>
<evidence type="ECO:0000259" key="1">
    <source>
        <dbReference type="SMART" id="SM00852"/>
    </source>
</evidence>
<protein>
    <submittedName>
        <fullName evidence="2">Nicotinamide mononucleotide deamidase-related protein</fullName>
    </submittedName>
</protein>
<accession>A0AAX4NHH3</accession>
<dbReference type="Pfam" id="PF00994">
    <property type="entry name" value="MoCF_biosynth"/>
    <property type="match status" value="1"/>
</dbReference>
<dbReference type="InterPro" id="IPR001453">
    <property type="entry name" value="MoaB/Mog_dom"/>
</dbReference>
<dbReference type="RefSeq" id="WP_393972194.1">
    <property type="nucleotide sequence ID" value="NZ_CP133772.1"/>
</dbReference>
<evidence type="ECO:0000313" key="2">
    <source>
        <dbReference type="EMBL" id="WYY00247.1"/>
    </source>
</evidence>
<gene>
    <name evidence="2" type="ORF">OXIME_000810</name>
</gene>
<sequence>MKASIITVGNEILKGRTVNTNTAHIGSFLTHMGYDVIRNLVVKDDPDEIGWAFDTALSVSDVVISSGGLGPTFDDITVPSFAKHFNIDLVLNQEALFILKKRYGDRNLKVTPERMKMAMLPAGSIAVKNNVGSAPGVFMELEGKKILILPGVPSEMKDILSNASTLIGNGDFFYYEDTIHLEGVMESSLAPMVSELMKKYKGKVYIKSHPLGIENNNPKIDVEVSSQGSSMKEAEDAVKDAVETIREHWRERMGK</sequence>
<dbReference type="NCBIfam" id="NF002291">
    <property type="entry name" value="PRK01215.1"/>
    <property type="match status" value="1"/>
</dbReference>
<dbReference type="CDD" id="cd00885">
    <property type="entry name" value="cinA"/>
    <property type="match status" value="1"/>
</dbReference>
<proteinExistence type="predicted"/>
<dbReference type="SUPFAM" id="SSF53218">
    <property type="entry name" value="Molybdenum cofactor biosynthesis proteins"/>
    <property type="match status" value="1"/>
</dbReference>
<dbReference type="InterPro" id="IPR036425">
    <property type="entry name" value="MoaB/Mog-like_dom_sf"/>
</dbReference>
<dbReference type="EMBL" id="CP133772">
    <property type="protein sequence ID" value="WYY00247.1"/>
    <property type="molecule type" value="Genomic_DNA"/>
</dbReference>
<dbReference type="KEGG" id="omr:OXIME_000810"/>
<dbReference type="AlphaFoldDB" id="A0AAX4NHH3"/>
<dbReference type="InterPro" id="IPR050101">
    <property type="entry name" value="CinA"/>
</dbReference>